<dbReference type="AlphaFoldDB" id="A0A5A7QX22"/>
<reference evidence="3" key="1">
    <citation type="journal article" date="2019" name="Curr. Biol.">
        <title>Genome Sequence of Striga asiatica Provides Insight into the Evolution of Plant Parasitism.</title>
        <authorList>
            <person name="Yoshida S."/>
            <person name="Kim S."/>
            <person name="Wafula E.K."/>
            <person name="Tanskanen J."/>
            <person name="Kim Y.M."/>
            <person name="Honaas L."/>
            <person name="Yang Z."/>
            <person name="Spallek T."/>
            <person name="Conn C.E."/>
            <person name="Ichihashi Y."/>
            <person name="Cheong K."/>
            <person name="Cui S."/>
            <person name="Der J.P."/>
            <person name="Gundlach H."/>
            <person name="Jiao Y."/>
            <person name="Hori C."/>
            <person name="Ishida J.K."/>
            <person name="Kasahara H."/>
            <person name="Kiba T."/>
            <person name="Kim M.S."/>
            <person name="Koo N."/>
            <person name="Laohavisit A."/>
            <person name="Lee Y.H."/>
            <person name="Lumba S."/>
            <person name="McCourt P."/>
            <person name="Mortimer J.C."/>
            <person name="Mutuku J.M."/>
            <person name="Nomura T."/>
            <person name="Sasaki-Sekimoto Y."/>
            <person name="Seto Y."/>
            <person name="Wang Y."/>
            <person name="Wakatake T."/>
            <person name="Sakakibara H."/>
            <person name="Demura T."/>
            <person name="Yamaguchi S."/>
            <person name="Yoneyama K."/>
            <person name="Manabe R.I."/>
            <person name="Nelson D.C."/>
            <person name="Schulman A.H."/>
            <person name="Timko M.P."/>
            <person name="dePamphilis C.W."/>
            <person name="Choi D."/>
            <person name="Shirasu K."/>
        </authorList>
    </citation>
    <scope>NUCLEOTIDE SEQUENCE [LARGE SCALE GENOMIC DNA]</scope>
    <source>
        <strain evidence="3">cv. UVA1</strain>
    </source>
</reference>
<name>A0A5A7QX22_STRAF</name>
<feature type="region of interest" description="Disordered" evidence="1">
    <location>
        <begin position="307"/>
        <end position="327"/>
    </location>
</feature>
<evidence type="ECO:0000313" key="3">
    <source>
        <dbReference type="Proteomes" id="UP000325081"/>
    </source>
</evidence>
<evidence type="ECO:0000256" key="1">
    <source>
        <dbReference type="SAM" id="MobiDB-lite"/>
    </source>
</evidence>
<dbReference type="EMBL" id="BKCP01008638">
    <property type="protein sequence ID" value="GER49538.1"/>
    <property type="molecule type" value="Genomic_DNA"/>
</dbReference>
<evidence type="ECO:0000313" key="2">
    <source>
        <dbReference type="EMBL" id="GER49538.1"/>
    </source>
</evidence>
<organism evidence="2 3">
    <name type="scientific">Striga asiatica</name>
    <name type="common">Asiatic witchweed</name>
    <name type="synonym">Buchnera asiatica</name>
    <dbReference type="NCBI Taxonomy" id="4170"/>
    <lineage>
        <taxon>Eukaryota</taxon>
        <taxon>Viridiplantae</taxon>
        <taxon>Streptophyta</taxon>
        <taxon>Embryophyta</taxon>
        <taxon>Tracheophyta</taxon>
        <taxon>Spermatophyta</taxon>
        <taxon>Magnoliopsida</taxon>
        <taxon>eudicotyledons</taxon>
        <taxon>Gunneridae</taxon>
        <taxon>Pentapetalae</taxon>
        <taxon>asterids</taxon>
        <taxon>lamiids</taxon>
        <taxon>Lamiales</taxon>
        <taxon>Orobanchaceae</taxon>
        <taxon>Buchnereae</taxon>
        <taxon>Striga</taxon>
    </lineage>
</organism>
<protein>
    <submittedName>
        <fullName evidence="2">Auxin efflux carrier</fullName>
    </submittedName>
</protein>
<sequence length="382" mass="42712">MGARRGLARQSTKDRKIAPLLATKSRRRETLGIRRVAANEPLFLSQPHPVEETSLSSAFPHSGLHRERSHQRSISEPAATVRLAKKVTEPARFRPSQRLSEFRERALPSDVERSQQGEFHPPTGNGTNPRPSAMAETSGFQPRPRPATNKQASVYGGQAAALPSRVRGRRWEFLLPLSFIFLRRLHGGGPNSRLLLIPRPSNLTNVEIFSLHSSRKPSPRGPLFNEAVIMVTRFMADYGDTTEETRCIPGLGLMEAGGGRWSRDLDQSKIALLLAPKSRRREALGFRRVAANEPLFLSQPHPVEETSLSSVFPHPGLHRERSHRRSISEPAATVRLAKTVTEPAIFRPSQRLSEFRERALPSDVERFQRGEFRPPTGNGTNV</sequence>
<comment type="caution">
    <text evidence="2">The sequence shown here is derived from an EMBL/GenBank/DDBJ whole genome shotgun (WGS) entry which is preliminary data.</text>
</comment>
<proteinExistence type="predicted"/>
<feature type="region of interest" description="Disordered" evidence="1">
    <location>
        <begin position="38"/>
        <end position="159"/>
    </location>
</feature>
<accession>A0A5A7QX22</accession>
<feature type="region of interest" description="Disordered" evidence="1">
    <location>
        <begin position="1"/>
        <end position="23"/>
    </location>
</feature>
<dbReference type="Proteomes" id="UP000325081">
    <property type="component" value="Unassembled WGS sequence"/>
</dbReference>
<keyword evidence="3" id="KW-1185">Reference proteome</keyword>
<feature type="compositionally biased region" description="Basic and acidic residues" evidence="1">
    <location>
        <begin position="100"/>
        <end position="115"/>
    </location>
</feature>
<gene>
    <name evidence="2" type="ORF">STAS_26791</name>
</gene>